<dbReference type="KEGG" id="cdn:BN940_10711"/>
<evidence type="ECO:0000313" key="1">
    <source>
        <dbReference type="EMBL" id="CDM24602.1"/>
    </source>
</evidence>
<dbReference type="Proteomes" id="UP000019805">
    <property type="component" value="Chromosome"/>
</dbReference>
<name>W8X443_CASD6</name>
<dbReference type="EMBL" id="HG916765">
    <property type="protein sequence ID" value="CDM24602.1"/>
    <property type="molecule type" value="Genomic_DNA"/>
</dbReference>
<dbReference type="GO" id="GO:0016740">
    <property type="term" value="F:transferase activity"/>
    <property type="evidence" value="ECO:0007669"/>
    <property type="project" value="UniProtKB-KW"/>
</dbReference>
<protein>
    <submittedName>
        <fullName evidence="1">Glycosyl transferase, family 2</fullName>
    </submittedName>
</protein>
<gene>
    <name evidence="1" type="ORF">BN940_10711</name>
</gene>
<organism evidence="1 2">
    <name type="scientific">Castellaniella defragrans (strain DSM 12143 / CCUG 39792 / 65Phen)</name>
    <name type="common">Alcaligenes defragrans</name>
    <dbReference type="NCBI Taxonomy" id="1437824"/>
    <lineage>
        <taxon>Bacteria</taxon>
        <taxon>Pseudomonadati</taxon>
        <taxon>Pseudomonadota</taxon>
        <taxon>Betaproteobacteria</taxon>
        <taxon>Burkholderiales</taxon>
        <taxon>Alcaligenaceae</taxon>
        <taxon>Castellaniella</taxon>
    </lineage>
</organism>
<keyword evidence="1" id="KW-0808">Transferase</keyword>
<dbReference type="eggNOG" id="COG0463">
    <property type="taxonomic scope" value="Bacteria"/>
</dbReference>
<accession>W8X443</accession>
<dbReference type="AlphaFoldDB" id="W8X443"/>
<evidence type="ECO:0000313" key="2">
    <source>
        <dbReference type="Proteomes" id="UP000019805"/>
    </source>
</evidence>
<dbReference type="HOGENOM" id="CLU_1955662_0_0_4"/>
<sequence length="128" mass="14579">MLRETGAWDCGVRMGADAEFFWRLRLVYGPQSILQVREPLSLLSYRKGTLTTTQDDVGFRGGRFPPSRLAYTESFNAWHIGCLRNGRMPEGQDPLFWIDGRPFDAPEEMRVDAIQARRALLESGLVSK</sequence>
<keyword evidence="2" id="KW-1185">Reference proteome</keyword>
<reference evidence="1 2" key="1">
    <citation type="journal article" date="2014" name="BMC Microbiol.">
        <title>The oxygen-independent metabolism of cyclic monoterpenes in Castellaniella defragrans 65Phen.</title>
        <authorList>
            <person name="Petasch J."/>
            <person name="Disch E.M."/>
            <person name="Markert S."/>
            <person name="Becher D."/>
            <person name="Schweder T."/>
            <person name="Huttel B."/>
            <person name="Reinhardt R."/>
            <person name="Harder J."/>
        </authorList>
    </citation>
    <scope>NUCLEOTIDE SEQUENCE [LARGE SCALE GENOMIC DNA]</scope>
    <source>
        <strain evidence="1">65Phen</strain>
    </source>
</reference>
<proteinExistence type="predicted"/>